<evidence type="ECO:0000256" key="2">
    <source>
        <dbReference type="SAM" id="MobiDB-lite"/>
    </source>
</evidence>
<dbReference type="InterPro" id="IPR001849">
    <property type="entry name" value="PH_domain"/>
</dbReference>
<dbReference type="PANTHER" id="PTHR14336:SF8">
    <property type="entry name" value="PROTEIN OPY1"/>
    <property type="match status" value="1"/>
</dbReference>
<reference evidence="4 5" key="1">
    <citation type="journal article" date="2023" name="Sci. Data">
        <title>Genome assembly of the Korean intertidal mud-creeper Batillaria attramentaria.</title>
        <authorList>
            <person name="Patra A.K."/>
            <person name="Ho P.T."/>
            <person name="Jun S."/>
            <person name="Lee S.J."/>
            <person name="Kim Y."/>
            <person name="Won Y.J."/>
        </authorList>
    </citation>
    <scope>NUCLEOTIDE SEQUENCE [LARGE SCALE GENOMIC DNA]</scope>
    <source>
        <strain evidence="4">Wonlab-2016</strain>
    </source>
</reference>
<dbReference type="SUPFAM" id="SSF50729">
    <property type="entry name" value="PH domain-like"/>
    <property type="match status" value="2"/>
</dbReference>
<dbReference type="Proteomes" id="UP001519460">
    <property type="component" value="Unassembled WGS sequence"/>
</dbReference>
<feature type="compositionally biased region" description="Acidic residues" evidence="2">
    <location>
        <begin position="156"/>
        <end position="166"/>
    </location>
</feature>
<dbReference type="PANTHER" id="PTHR14336">
    <property type="entry name" value="TANDEM PH DOMAIN CONTAINING PROTEIN"/>
    <property type="match status" value="1"/>
</dbReference>
<evidence type="ECO:0000259" key="3">
    <source>
        <dbReference type="PROSITE" id="PS50003"/>
    </source>
</evidence>
<evidence type="ECO:0000313" key="4">
    <source>
        <dbReference type="EMBL" id="KAK7475374.1"/>
    </source>
</evidence>
<proteinExistence type="predicted"/>
<keyword evidence="1" id="KW-0175">Coiled coil</keyword>
<evidence type="ECO:0000313" key="5">
    <source>
        <dbReference type="Proteomes" id="UP001519460"/>
    </source>
</evidence>
<evidence type="ECO:0000256" key="1">
    <source>
        <dbReference type="SAM" id="Coils"/>
    </source>
</evidence>
<dbReference type="InterPro" id="IPR011993">
    <property type="entry name" value="PH-like_dom_sf"/>
</dbReference>
<keyword evidence="5" id="KW-1185">Reference proteome</keyword>
<sequence>MPHHDRYQRLCGFLNIEESELSGSFYRRYFILDSVNRKFAYYMDSPAILPESWKNPVGEIYLQHVNKVGDARKMRPKVPYCFVISVAGRQYFLQAEDDHSMGEWVDALNNASKITVPQSEVPETGAEWHAGDLSHTGYVTEIVGGVVCKMPMQVPDDSDSGSEDDESRSSSSGKLSPSSSVSRQLNTLGREYGAVDPHKPATMASLQPIKAGYAVKQGAVRKNWKRRYFVLHEQGLSYFKSEQDKSPIRTIPIADILEARPSEGANLNRDNLFEILTSKRIFYIQCDSPADMNSWIDAIRAANRARKLEERKSMQEAEGHQATEEDLGQTYPQSIWVAFTVVSSKKGKIDMYVQCLLLAHLYTLDSRCVYAVLMFVVFSAEPSIKRWPPEQTEEEIMDALVTDSPELGNTDDISIMVESVKRQL</sequence>
<feature type="domain" description="PH" evidence="3">
    <location>
        <begin position="207"/>
        <end position="304"/>
    </location>
</feature>
<dbReference type="SMART" id="SM00233">
    <property type="entry name" value="PH"/>
    <property type="match status" value="2"/>
</dbReference>
<dbReference type="PROSITE" id="PS50003">
    <property type="entry name" value="PH_DOMAIN"/>
    <property type="match status" value="2"/>
</dbReference>
<feature type="compositionally biased region" description="Low complexity" evidence="2">
    <location>
        <begin position="169"/>
        <end position="183"/>
    </location>
</feature>
<dbReference type="Gene3D" id="2.30.29.30">
    <property type="entry name" value="Pleckstrin-homology domain (PH domain)/Phosphotyrosine-binding domain (PTB)"/>
    <property type="match status" value="2"/>
</dbReference>
<name>A0ABD0JKM9_9CAEN</name>
<organism evidence="4 5">
    <name type="scientific">Batillaria attramentaria</name>
    <dbReference type="NCBI Taxonomy" id="370345"/>
    <lineage>
        <taxon>Eukaryota</taxon>
        <taxon>Metazoa</taxon>
        <taxon>Spiralia</taxon>
        <taxon>Lophotrochozoa</taxon>
        <taxon>Mollusca</taxon>
        <taxon>Gastropoda</taxon>
        <taxon>Caenogastropoda</taxon>
        <taxon>Sorbeoconcha</taxon>
        <taxon>Cerithioidea</taxon>
        <taxon>Batillariidae</taxon>
        <taxon>Batillaria</taxon>
    </lineage>
</organism>
<comment type="caution">
    <text evidence="4">The sequence shown here is derived from an EMBL/GenBank/DDBJ whole genome shotgun (WGS) entry which is preliminary data.</text>
</comment>
<accession>A0ABD0JKM9</accession>
<feature type="coiled-coil region" evidence="1">
    <location>
        <begin position="298"/>
        <end position="325"/>
    </location>
</feature>
<dbReference type="Pfam" id="PF00169">
    <property type="entry name" value="PH"/>
    <property type="match status" value="2"/>
</dbReference>
<gene>
    <name evidence="4" type="ORF">BaRGS_00033392</name>
</gene>
<feature type="region of interest" description="Disordered" evidence="2">
    <location>
        <begin position="153"/>
        <end position="183"/>
    </location>
</feature>
<dbReference type="FunFam" id="2.30.29.30:FF:000286">
    <property type="entry name" value="PH-protein kinase domain containing protein"/>
    <property type="match status" value="1"/>
</dbReference>
<feature type="domain" description="PH" evidence="3">
    <location>
        <begin position="7"/>
        <end position="113"/>
    </location>
</feature>
<dbReference type="EMBL" id="JACVVK020000408">
    <property type="protein sequence ID" value="KAK7475374.1"/>
    <property type="molecule type" value="Genomic_DNA"/>
</dbReference>
<protein>
    <recommendedName>
        <fullName evidence="3">PH domain-containing protein</fullName>
    </recommendedName>
</protein>
<dbReference type="InterPro" id="IPR051707">
    <property type="entry name" value="PI-Interact_SigTrans_Reg"/>
</dbReference>
<dbReference type="AlphaFoldDB" id="A0ABD0JKM9"/>